<protein>
    <submittedName>
        <fullName evidence="2">Polyphosphate:AMP phosphotransferase</fullName>
    </submittedName>
</protein>
<organism evidence="2 3">
    <name type="scientific">Thiorhodovibrio winogradskyi</name>
    <dbReference type="NCBI Taxonomy" id="77007"/>
    <lineage>
        <taxon>Bacteria</taxon>
        <taxon>Pseudomonadati</taxon>
        <taxon>Pseudomonadota</taxon>
        <taxon>Gammaproteobacteria</taxon>
        <taxon>Chromatiales</taxon>
        <taxon>Chromatiaceae</taxon>
        <taxon>Thiorhodovibrio</taxon>
    </lineage>
</organism>
<dbReference type="RefSeq" id="WP_328986187.1">
    <property type="nucleotide sequence ID" value="NZ_CP121472.1"/>
</dbReference>
<dbReference type="SUPFAM" id="SSF52540">
    <property type="entry name" value="P-loop containing nucleoside triphosphate hydrolases"/>
    <property type="match status" value="2"/>
</dbReference>
<reference evidence="2 3" key="1">
    <citation type="journal article" date="2023" name="Microorganisms">
        <title>Thiorhodovibrio frisius and Trv. litoralis spp. nov., Two Novel Members from a Clade of Fastidious Purple Sulfur Bacteria That Exhibit Unique Red-Shifted Light-Harvesting Capabilities.</title>
        <authorList>
            <person name="Methner A."/>
            <person name="Kuzyk S.B."/>
            <person name="Petersen J."/>
            <person name="Bauer S."/>
            <person name="Brinkmann H."/>
            <person name="Sichau K."/>
            <person name="Wanner G."/>
            <person name="Wolf J."/>
            <person name="Neumann-Schaal M."/>
            <person name="Henke P."/>
            <person name="Tank M."/>
            <person name="Sproer C."/>
            <person name="Bunk B."/>
            <person name="Overmann J."/>
        </authorList>
    </citation>
    <scope>NUCLEOTIDE SEQUENCE [LARGE SCALE GENOMIC DNA]</scope>
    <source>
        <strain evidence="2 3">DSM 6702</strain>
    </source>
</reference>
<evidence type="ECO:0000259" key="1">
    <source>
        <dbReference type="Pfam" id="PF03976"/>
    </source>
</evidence>
<dbReference type="InterPro" id="IPR022489">
    <property type="entry name" value="PolyP_AMP_Tfrase"/>
</dbReference>
<dbReference type="PANTHER" id="PTHR34383">
    <property type="entry name" value="POLYPHOSPHATE:AMP PHOSPHOTRANSFERASE-RELATED"/>
    <property type="match status" value="1"/>
</dbReference>
<sequence>MFEATKVGRSVSKEEFKEQRDELRTQLLEVQRQLRETHIPVVVIVAGVEAAGKGEVVNRLNEWLDSRGLQTFAYWDLSDEERERPRYWRFWRSLPPRGELAVLFGGWYLAPIEHRFRGLCDDAALDAELSRIVDFERMLTQDGALVVKFWFHLSEKDQKRRLKELSRDDRSRWKMLPEKSKFSEQYQLFEHVAERVIRQTDRGIAPWYLIEATDNRYRDLTVGKTLLQAIRARIAQPLPMEPPPTADPLDLPDSAPAQITLLDQLDLTQKLERDLYKSELKRLQAEINELTWTAYKKQRTTVLVFEGMDAGGKGGAIRRITSAVDARLYRAIPVAAPTDEEKAHHYLWRFWRHIPRAGYMIIYDRSWYGRVLVERVEGFASEAEWRRAYSEINDFEEQLVEQGAILLKFWLQVSDEEQLARFHDREKTPYKQYKITDEDWRNREKAPQYKAAVNEMVARTSTEYAPWTLVEGDDKPFARIKVLSTICERLRAALAEDVLTSMRTVKRCGDHPERLAETESGD</sequence>
<accession>A0ABZ0S5L0</accession>
<proteinExistence type="predicted"/>
<name>A0ABZ0S5L0_9GAMM</name>
<gene>
    <name evidence="2" type="ORF">Thiowin_00533</name>
</gene>
<dbReference type="InterPro" id="IPR022488">
    <property type="entry name" value="PPK2-related"/>
</dbReference>
<feature type="domain" description="Polyphosphate kinase-2-related" evidence="1">
    <location>
        <begin position="271"/>
        <end position="493"/>
    </location>
</feature>
<dbReference type="InterPro" id="IPR027417">
    <property type="entry name" value="P-loop_NTPase"/>
</dbReference>
<dbReference type="Gene3D" id="3.40.50.300">
    <property type="entry name" value="P-loop containing nucleotide triphosphate hydrolases"/>
    <property type="match status" value="2"/>
</dbReference>
<evidence type="ECO:0000313" key="2">
    <source>
        <dbReference type="EMBL" id="WPL15627.1"/>
    </source>
</evidence>
<keyword evidence="3" id="KW-1185">Reference proteome</keyword>
<feature type="domain" description="Polyphosphate kinase-2-related" evidence="1">
    <location>
        <begin position="11"/>
        <end position="233"/>
    </location>
</feature>
<dbReference type="PANTHER" id="PTHR34383:SF3">
    <property type="entry name" value="POLYPHOSPHATE:AMP PHOSPHOTRANSFERASE"/>
    <property type="match status" value="1"/>
</dbReference>
<dbReference type="EMBL" id="CP121472">
    <property type="protein sequence ID" value="WPL15627.1"/>
    <property type="molecule type" value="Genomic_DNA"/>
</dbReference>
<dbReference type="Pfam" id="PF03976">
    <property type="entry name" value="PPK2"/>
    <property type="match status" value="2"/>
</dbReference>
<evidence type="ECO:0000313" key="3">
    <source>
        <dbReference type="Proteomes" id="UP001432180"/>
    </source>
</evidence>
<dbReference type="Proteomes" id="UP001432180">
    <property type="component" value="Chromosome"/>
</dbReference>
<dbReference type="NCBIfam" id="TIGR03708">
    <property type="entry name" value="poly_P_AMP_trns"/>
    <property type="match status" value="1"/>
</dbReference>